<dbReference type="RefSeq" id="WP_369719741.1">
    <property type="nucleotide sequence ID" value="NZ_CP165734.1"/>
</dbReference>
<accession>A0AB39XB59</accession>
<protein>
    <submittedName>
        <fullName evidence="1">Uncharacterized protein</fullName>
    </submittedName>
</protein>
<organism evidence="1">
    <name type="scientific">Bradyrhizobium sp. LLZ17</name>
    <dbReference type="NCBI Taxonomy" id="3239388"/>
    <lineage>
        <taxon>Bacteria</taxon>
        <taxon>Pseudomonadati</taxon>
        <taxon>Pseudomonadota</taxon>
        <taxon>Alphaproteobacteria</taxon>
        <taxon>Hyphomicrobiales</taxon>
        <taxon>Nitrobacteraceae</taxon>
        <taxon>Bradyrhizobium</taxon>
    </lineage>
</organism>
<evidence type="ECO:0000313" key="1">
    <source>
        <dbReference type="EMBL" id="XDV55288.1"/>
    </source>
</evidence>
<proteinExistence type="predicted"/>
<dbReference type="AlphaFoldDB" id="A0AB39XB59"/>
<name>A0AB39XB59_9BRAD</name>
<gene>
    <name evidence="1" type="ORF">AB8Z38_21010</name>
</gene>
<sequence length="170" mass="18935">MQMLHSRKIDSINADTLVECTEHEVLFRLECGFLLYLTDGRPIGPAQERDHFFGSARGTALAERERREPLLACGRRRRLAVGPKYHPVSVSDGASLTSADWLQINKIRSAYNTGGSPALSKALDDFCQKNAIAYIRVLNAILPNQICQLIKDDIRESSAVPTNRRAGGRR</sequence>
<reference evidence="1" key="1">
    <citation type="submission" date="2024-08" db="EMBL/GenBank/DDBJ databases">
        <authorList>
            <person name="Chaddad Z."/>
            <person name="Lamrabet M."/>
            <person name="Bouhnik O."/>
            <person name="Alami S."/>
            <person name="Wipf D."/>
            <person name="Courty P.E."/>
            <person name="Missbah El Idrissi M."/>
        </authorList>
    </citation>
    <scope>NUCLEOTIDE SEQUENCE</scope>
    <source>
        <strain evidence="1">LLZ17</strain>
    </source>
</reference>
<dbReference type="EMBL" id="CP165734">
    <property type="protein sequence ID" value="XDV55288.1"/>
    <property type="molecule type" value="Genomic_DNA"/>
</dbReference>